<accession>A0AAD3SIK6</accession>
<comment type="caution">
    <text evidence="1">The sequence shown here is derived from an EMBL/GenBank/DDBJ whole genome shotgun (WGS) entry which is preliminary data.</text>
</comment>
<keyword evidence="2" id="KW-1185">Reference proteome</keyword>
<dbReference type="Proteomes" id="UP001279734">
    <property type="component" value="Unassembled WGS sequence"/>
</dbReference>
<dbReference type="EMBL" id="BSYO01000011">
    <property type="protein sequence ID" value="GMH12033.1"/>
    <property type="molecule type" value="Genomic_DNA"/>
</dbReference>
<gene>
    <name evidence="1" type="ORF">Nepgr_013874</name>
</gene>
<evidence type="ECO:0000313" key="1">
    <source>
        <dbReference type="EMBL" id="GMH12033.1"/>
    </source>
</evidence>
<evidence type="ECO:0000313" key="2">
    <source>
        <dbReference type="Proteomes" id="UP001279734"/>
    </source>
</evidence>
<name>A0AAD3SIK6_NEPGR</name>
<dbReference type="AlphaFoldDB" id="A0AAD3SIK6"/>
<proteinExistence type="predicted"/>
<protein>
    <submittedName>
        <fullName evidence="1">Uncharacterized protein</fullName>
    </submittedName>
</protein>
<organism evidence="1 2">
    <name type="scientific">Nepenthes gracilis</name>
    <name type="common">Slender pitcher plant</name>
    <dbReference type="NCBI Taxonomy" id="150966"/>
    <lineage>
        <taxon>Eukaryota</taxon>
        <taxon>Viridiplantae</taxon>
        <taxon>Streptophyta</taxon>
        <taxon>Embryophyta</taxon>
        <taxon>Tracheophyta</taxon>
        <taxon>Spermatophyta</taxon>
        <taxon>Magnoliopsida</taxon>
        <taxon>eudicotyledons</taxon>
        <taxon>Gunneridae</taxon>
        <taxon>Pentapetalae</taxon>
        <taxon>Caryophyllales</taxon>
        <taxon>Nepenthaceae</taxon>
        <taxon>Nepenthes</taxon>
    </lineage>
</organism>
<sequence length="95" mass="10480">MADVNSFRLGYSFVSSRLRVAIPVIMTSMEVAKGQAYLHETVHCFGRTITDISHIIRTAAMIVLGRYLLASYGSGSPCFCTERIIMALRCCCLIA</sequence>
<reference evidence="1" key="1">
    <citation type="submission" date="2023-05" db="EMBL/GenBank/DDBJ databases">
        <title>Nepenthes gracilis genome sequencing.</title>
        <authorList>
            <person name="Fukushima K."/>
        </authorList>
    </citation>
    <scope>NUCLEOTIDE SEQUENCE</scope>
    <source>
        <strain evidence="1">SING2019-196</strain>
    </source>
</reference>